<dbReference type="Pfam" id="PF13628">
    <property type="entry name" value="DUF4142"/>
    <property type="match status" value="1"/>
</dbReference>
<feature type="domain" description="DUF4142" evidence="2">
    <location>
        <begin position="25"/>
        <end position="86"/>
    </location>
</feature>
<dbReference type="Proteomes" id="UP000199223">
    <property type="component" value="Unassembled WGS sequence"/>
</dbReference>
<protein>
    <recommendedName>
        <fullName evidence="2">DUF4142 domain-containing protein</fullName>
    </recommendedName>
</protein>
<sequence>MKRAALCLFLTGTAFAGGGGAPPPPTDDALRPLRGLSGRAFDLAWLDEMTGRQTVLGGLSELERRYGQQPELKAWAARDLPLRQAAVLRLQTLRAQVEPPQSVSSTDVIVAIANGSEADFLNRFDSFFLAEYAKASAQVSALARLALSRSQHPALRREASALLRNEERRRSGLKEFR</sequence>
<feature type="signal peptide" evidence="1">
    <location>
        <begin position="1"/>
        <end position="16"/>
    </location>
</feature>
<dbReference type="InterPro" id="IPR025419">
    <property type="entry name" value="DUF4142"/>
</dbReference>
<dbReference type="RefSeq" id="WP_092264440.1">
    <property type="nucleotide sequence ID" value="NZ_FNZA01000007.1"/>
</dbReference>
<evidence type="ECO:0000313" key="4">
    <source>
        <dbReference type="Proteomes" id="UP000199223"/>
    </source>
</evidence>
<dbReference type="STRING" id="856736.SAMN04488058_107128"/>
<keyword evidence="4" id="KW-1185">Reference proteome</keyword>
<name>A0A1H6YUN1_9DEIO</name>
<dbReference type="AlphaFoldDB" id="A0A1H6YUN1"/>
<evidence type="ECO:0000313" key="3">
    <source>
        <dbReference type="EMBL" id="SEJ41002.1"/>
    </source>
</evidence>
<gene>
    <name evidence="3" type="ORF">SAMN04488058_107128</name>
</gene>
<dbReference type="OrthoDB" id="9101320at2"/>
<evidence type="ECO:0000259" key="2">
    <source>
        <dbReference type="Pfam" id="PF13628"/>
    </source>
</evidence>
<accession>A0A1H6YUN1</accession>
<keyword evidence="1" id="KW-0732">Signal</keyword>
<organism evidence="3 4">
    <name type="scientific">Deinococcus reticulitermitis</name>
    <dbReference type="NCBI Taxonomy" id="856736"/>
    <lineage>
        <taxon>Bacteria</taxon>
        <taxon>Thermotogati</taxon>
        <taxon>Deinococcota</taxon>
        <taxon>Deinococci</taxon>
        <taxon>Deinococcales</taxon>
        <taxon>Deinococcaceae</taxon>
        <taxon>Deinococcus</taxon>
    </lineage>
</organism>
<proteinExistence type="predicted"/>
<dbReference type="EMBL" id="FNZA01000007">
    <property type="protein sequence ID" value="SEJ41002.1"/>
    <property type="molecule type" value="Genomic_DNA"/>
</dbReference>
<evidence type="ECO:0000256" key="1">
    <source>
        <dbReference type="SAM" id="SignalP"/>
    </source>
</evidence>
<feature type="chain" id="PRO_5011587762" description="DUF4142 domain-containing protein" evidence="1">
    <location>
        <begin position="17"/>
        <end position="177"/>
    </location>
</feature>
<reference evidence="4" key="1">
    <citation type="submission" date="2016-10" db="EMBL/GenBank/DDBJ databases">
        <authorList>
            <person name="Varghese N."/>
            <person name="Submissions S."/>
        </authorList>
    </citation>
    <scope>NUCLEOTIDE SEQUENCE [LARGE SCALE GENOMIC DNA]</scope>
    <source>
        <strain evidence="4">CGMCC 1.10218</strain>
    </source>
</reference>